<evidence type="ECO:0000313" key="1">
    <source>
        <dbReference type="EMBL" id="KAA0257968.1"/>
    </source>
</evidence>
<reference evidence="1 2" key="1">
    <citation type="submission" date="2019-06" db="EMBL/GenBank/DDBJ databases">
        <title>Genomic insights into carbon and energy metabolism of Deferribacter autotrophicus revealed new metabolic traits in the phylum Deferribacteres.</title>
        <authorList>
            <person name="Slobodkin A.I."/>
            <person name="Slobodkina G.B."/>
            <person name="Allioux M."/>
            <person name="Alain K."/>
            <person name="Jebbar M."/>
            <person name="Shadrin V."/>
            <person name="Kublanov I.V."/>
            <person name="Toshchakov S.V."/>
            <person name="Bonch-Osmolovskaya E.A."/>
        </authorList>
    </citation>
    <scope>NUCLEOTIDE SEQUENCE [LARGE SCALE GENOMIC DNA]</scope>
    <source>
        <strain evidence="1 2">SL50</strain>
    </source>
</reference>
<comment type="caution">
    <text evidence="1">The sequence shown here is derived from an EMBL/GenBank/DDBJ whole genome shotgun (WGS) entry which is preliminary data.</text>
</comment>
<sequence length="118" mass="14146">MFDLSQLINEINELKSETYLNYSKKVEIAHKMLISEKNKSIRLKNIRKKVELKLPNASYKKKKVLKALIPRLDRKISISNKKIIQLNNIFHKYLDEFKKHREILGLTDHSFLNEFYKD</sequence>
<name>A0A5A8F7Q2_9BACT</name>
<organism evidence="1 2">
    <name type="scientific">Deferribacter autotrophicus</name>
    <dbReference type="NCBI Taxonomy" id="500465"/>
    <lineage>
        <taxon>Bacteria</taxon>
        <taxon>Pseudomonadati</taxon>
        <taxon>Deferribacterota</taxon>
        <taxon>Deferribacteres</taxon>
        <taxon>Deferribacterales</taxon>
        <taxon>Deferribacteraceae</taxon>
        <taxon>Deferribacter</taxon>
    </lineage>
</organism>
<dbReference type="RefSeq" id="WP_149266289.1">
    <property type="nucleotide sequence ID" value="NZ_VFJB01000005.1"/>
</dbReference>
<dbReference type="Proteomes" id="UP000322876">
    <property type="component" value="Unassembled WGS sequence"/>
</dbReference>
<protein>
    <submittedName>
        <fullName evidence="1">Uncharacterized protein</fullName>
    </submittedName>
</protein>
<dbReference type="OrthoDB" id="9806209at2"/>
<gene>
    <name evidence="1" type="ORF">FHQ18_06130</name>
</gene>
<dbReference type="AlphaFoldDB" id="A0A5A8F7Q2"/>
<dbReference type="EMBL" id="VFJB01000005">
    <property type="protein sequence ID" value="KAA0257968.1"/>
    <property type="molecule type" value="Genomic_DNA"/>
</dbReference>
<accession>A0A5A8F7Q2</accession>
<keyword evidence="2" id="KW-1185">Reference proteome</keyword>
<evidence type="ECO:0000313" key="2">
    <source>
        <dbReference type="Proteomes" id="UP000322876"/>
    </source>
</evidence>
<proteinExistence type="predicted"/>